<evidence type="ECO:0000256" key="2">
    <source>
        <dbReference type="ARBA" id="ARBA00023015"/>
    </source>
</evidence>
<evidence type="ECO:0000256" key="6">
    <source>
        <dbReference type="SAM" id="Phobius"/>
    </source>
</evidence>
<dbReference type="PANTHER" id="PTHR47540">
    <property type="entry name" value="THIAMINE REPRESSIBLE GENES REGULATORY PROTEIN THI5"/>
    <property type="match status" value="1"/>
</dbReference>
<evidence type="ECO:0000313" key="9">
    <source>
        <dbReference type="Proteomes" id="UP000800094"/>
    </source>
</evidence>
<gene>
    <name evidence="8" type="ORF">BU26DRAFT_393568</name>
</gene>
<dbReference type="GO" id="GO:0006351">
    <property type="term" value="P:DNA-templated transcription"/>
    <property type="evidence" value="ECO:0007669"/>
    <property type="project" value="InterPro"/>
</dbReference>
<dbReference type="GO" id="GO:0045944">
    <property type="term" value="P:positive regulation of transcription by RNA polymerase II"/>
    <property type="evidence" value="ECO:0007669"/>
    <property type="project" value="TreeGrafter"/>
</dbReference>
<dbReference type="RefSeq" id="XP_033688745.1">
    <property type="nucleotide sequence ID" value="XM_033822729.1"/>
</dbReference>
<feature type="non-terminal residue" evidence="8">
    <location>
        <position position="1"/>
    </location>
</feature>
<keyword evidence="5" id="KW-0539">Nucleus</keyword>
<dbReference type="AlphaFoldDB" id="A0A6A6ITC0"/>
<proteinExistence type="predicted"/>
<dbReference type="PANTHER" id="PTHR47540:SF2">
    <property type="entry name" value="ZN(II)2CYS6 TRANSCRIPTION FACTOR (EUROFUNG)"/>
    <property type="match status" value="1"/>
</dbReference>
<dbReference type="GO" id="GO:0043565">
    <property type="term" value="F:sequence-specific DNA binding"/>
    <property type="evidence" value="ECO:0007669"/>
    <property type="project" value="TreeGrafter"/>
</dbReference>
<organism evidence="8 9">
    <name type="scientific">Trematosphaeria pertusa</name>
    <dbReference type="NCBI Taxonomy" id="390896"/>
    <lineage>
        <taxon>Eukaryota</taxon>
        <taxon>Fungi</taxon>
        <taxon>Dikarya</taxon>
        <taxon>Ascomycota</taxon>
        <taxon>Pezizomycotina</taxon>
        <taxon>Dothideomycetes</taxon>
        <taxon>Pleosporomycetidae</taxon>
        <taxon>Pleosporales</taxon>
        <taxon>Massarineae</taxon>
        <taxon>Trematosphaeriaceae</taxon>
        <taxon>Trematosphaeria</taxon>
    </lineage>
</organism>
<keyword evidence="9" id="KW-1185">Reference proteome</keyword>
<keyword evidence="2" id="KW-0805">Transcription regulation</keyword>
<keyword evidence="6" id="KW-0812">Transmembrane</keyword>
<sequence length="515" mass="58688">QLTQDLPSRGSPELEVAGQFSDSTSGLSFLHRAWRRLSNNQDSQLMSGALGSSGKDQLLATAGDNPFHDQGKPQIPLLPRARELLALYFDVCIATYRMLHRPTVEEWLVTVVRNDRSNNEKPLWDSLSRPKAAIVLSALAIASFHEEKSKVSTAETTHFSPVNAEPSLQLSDGLFCEAARLTDAETGFPKLESAQARLVQVLYLLMSSRMSQAWYTFGHALQIISALGLHRREDRRRPSYRRDYIEEQCRKRTFWVAYTLDKYLGVIFGRPRHYHDDDIDQGFPDPVNDEDMTLDGSLDRGTDDCHIESLIFHAKLAQIAEKISREVYSTKAVPDDERIAASHRLGSELQQWKASLPAFLGVINPSSLIPSLRRQATALRLSYCHAVMLAHRPFLLKRWTRDRHEIRQMARENTNECVAAAQSVLESVDRMAHEGRLFHAFWWTHYVCFCALVVVYVWAVQKSNDYYDGAEHNHTKLFDQAERCLNHLAQATATNSPSRRYSIILQELRAEAKRK</sequence>
<dbReference type="EMBL" id="ML987191">
    <property type="protein sequence ID" value="KAF2253741.1"/>
    <property type="molecule type" value="Genomic_DNA"/>
</dbReference>
<evidence type="ECO:0000256" key="4">
    <source>
        <dbReference type="ARBA" id="ARBA00023163"/>
    </source>
</evidence>
<accession>A0A6A6ITC0</accession>
<dbReference type="SMART" id="SM00906">
    <property type="entry name" value="Fungal_trans"/>
    <property type="match status" value="1"/>
</dbReference>
<dbReference type="Proteomes" id="UP000800094">
    <property type="component" value="Unassembled WGS sequence"/>
</dbReference>
<evidence type="ECO:0000313" key="8">
    <source>
        <dbReference type="EMBL" id="KAF2253741.1"/>
    </source>
</evidence>
<evidence type="ECO:0000256" key="1">
    <source>
        <dbReference type="ARBA" id="ARBA00004123"/>
    </source>
</evidence>
<dbReference type="GO" id="GO:0005634">
    <property type="term" value="C:nucleus"/>
    <property type="evidence" value="ECO:0007669"/>
    <property type="project" value="UniProtKB-SubCell"/>
</dbReference>
<protein>
    <recommendedName>
        <fullName evidence="7">Xylanolytic transcriptional activator regulatory domain-containing protein</fullName>
    </recommendedName>
</protein>
<reference evidence="8" key="1">
    <citation type="journal article" date="2020" name="Stud. Mycol.">
        <title>101 Dothideomycetes genomes: a test case for predicting lifestyles and emergence of pathogens.</title>
        <authorList>
            <person name="Haridas S."/>
            <person name="Albert R."/>
            <person name="Binder M."/>
            <person name="Bloem J."/>
            <person name="Labutti K."/>
            <person name="Salamov A."/>
            <person name="Andreopoulos B."/>
            <person name="Baker S."/>
            <person name="Barry K."/>
            <person name="Bills G."/>
            <person name="Bluhm B."/>
            <person name="Cannon C."/>
            <person name="Castanera R."/>
            <person name="Culley D."/>
            <person name="Daum C."/>
            <person name="Ezra D."/>
            <person name="Gonzalez J."/>
            <person name="Henrissat B."/>
            <person name="Kuo A."/>
            <person name="Liang C."/>
            <person name="Lipzen A."/>
            <person name="Lutzoni F."/>
            <person name="Magnuson J."/>
            <person name="Mondo S."/>
            <person name="Nolan M."/>
            <person name="Ohm R."/>
            <person name="Pangilinan J."/>
            <person name="Park H.-J."/>
            <person name="Ramirez L."/>
            <person name="Alfaro M."/>
            <person name="Sun H."/>
            <person name="Tritt A."/>
            <person name="Yoshinaga Y."/>
            <person name="Zwiers L.-H."/>
            <person name="Turgeon B."/>
            <person name="Goodwin S."/>
            <person name="Spatafora J."/>
            <person name="Crous P."/>
            <person name="Grigoriev I."/>
        </authorList>
    </citation>
    <scope>NUCLEOTIDE SEQUENCE</scope>
    <source>
        <strain evidence="8">CBS 122368</strain>
    </source>
</reference>
<dbReference type="Pfam" id="PF04082">
    <property type="entry name" value="Fungal_trans"/>
    <property type="match status" value="1"/>
</dbReference>
<dbReference type="GO" id="GO:0008270">
    <property type="term" value="F:zinc ion binding"/>
    <property type="evidence" value="ECO:0007669"/>
    <property type="project" value="InterPro"/>
</dbReference>
<evidence type="ECO:0000256" key="3">
    <source>
        <dbReference type="ARBA" id="ARBA00023125"/>
    </source>
</evidence>
<feature type="non-terminal residue" evidence="8">
    <location>
        <position position="515"/>
    </location>
</feature>
<feature type="transmembrane region" description="Helical" evidence="6">
    <location>
        <begin position="440"/>
        <end position="459"/>
    </location>
</feature>
<keyword evidence="4" id="KW-0804">Transcription</keyword>
<comment type="subcellular location">
    <subcellularLocation>
        <location evidence="1">Nucleus</location>
    </subcellularLocation>
</comment>
<dbReference type="OrthoDB" id="3037908at2759"/>
<keyword evidence="3" id="KW-0238">DNA-binding</keyword>
<dbReference type="InterPro" id="IPR007219">
    <property type="entry name" value="XnlR_reg_dom"/>
</dbReference>
<dbReference type="InterPro" id="IPR051711">
    <property type="entry name" value="Stress_Response_Reg"/>
</dbReference>
<evidence type="ECO:0000256" key="5">
    <source>
        <dbReference type="ARBA" id="ARBA00023242"/>
    </source>
</evidence>
<name>A0A6A6ITC0_9PLEO</name>
<keyword evidence="6" id="KW-1133">Transmembrane helix</keyword>
<evidence type="ECO:0000259" key="7">
    <source>
        <dbReference type="SMART" id="SM00906"/>
    </source>
</evidence>
<feature type="domain" description="Xylanolytic transcriptional activator regulatory" evidence="7">
    <location>
        <begin position="213"/>
        <end position="290"/>
    </location>
</feature>
<keyword evidence="6" id="KW-0472">Membrane</keyword>
<dbReference type="CDD" id="cd12148">
    <property type="entry name" value="fungal_TF_MHR"/>
    <property type="match status" value="1"/>
</dbReference>
<dbReference type="GeneID" id="54576059"/>